<feature type="compositionally biased region" description="Basic and acidic residues" evidence="9">
    <location>
        <begin position="433"/>
        <end position="443"/>
    </location>
</feature>
<evidence type="ECO:0000256" key="10">
    <source>
        <dbReference type="SAM" id="Phobius"/>
    </source>
</evidence>
<dbReference type="InterPro" id="IPR013083">
    <property type="entry name" value="Znf_RING/FYVE/PHD"/>
</dbReference>
<evidence type="ECO:0000256" key="7">
    <source>
        <dbReference type="ARBA" id="ARBA00023136"/>
    </source>
</evidence>
<dbReference type="SMART" id="SM00184">
    <property type="entry name" value="RING"/>
    <property type="match status" value="1"/>
</dbReference>
<evidence type="ECO:0000256" key="4">
    <source>
        <dbReference type="ARBA" id="ARBA00022771"/>
    </source>
</evidence>
<evidence type="ECO:0000256" key="3">
    <source>
        <dbReference type="ARBA" id="ARBA00022723"/>
    </source>
</evidence>
<comment type="subcellular location">
    <subcellularLocation>
        <location evidence="1">Membrane</location>
    </subcellularLocation>
</comment>
<name>A0A9P4Q8W1_9PEZI</name>
<dbReference type="Gene3D" id="3.30.40.10">
    <property type="entry name" value="Zinc/RING finger domain, C3HC4 (zinc finger)"/>
    <property type="match status" value="1"/>
</dbReference>
<dbReference type="CDD" id="cd16454">
    <property type="entry name" value="RING-H2_PA-TM-RING"/>
    <property type="match status" value="1"/>
</dbReference>
<dbReference type="SUPFAM" id="SSF57850">
    <property type="entry name" value="RING/U-box"/>
    <property type="match status" value="1"/>
</dbReference>
<evidence type="ECO:0000256" key="6">
    <source>
        <dbReference type="ARBA" id="ARBA00022989"/>
    </source>
</evidence>
<keyword evidence="3" id="KW-0479">Metal-binding</keyword>
<dbReference type="EMBL" id="MU003791">
    <property type="protein sequence ID" value="KAF2721373.1"/>
    <property type="molecule type" value="Genomic_DNA"/>
</dbReference>
<dbReference type="Pfam" id="PF13639">
    <property type="entry name" value="zf-RING_2"/>
    <property type="match status" value="1"/>
</dbReference>
<evidence type="ECO:0000313" key="12">
    <source>
        <dbReference type="EMBL" id="KAF2721373.1"/>
    </source>
</evidence>
<evidence type="ECO:0000256" key="8">
    <source>
        <dbReference type="PROSITE-ProRule" id="PRU00175"/>
    </source>
</evidence>
<dbReference type="GO" id="GO:0008270">
    <property type="term" value="F:zinc ion binding"/>
    <property type="evidence" value="ECO:0007669"/>
    <property type="project" value="UniProtKB-KW"/>
</dbReference>
<dbReference type="OrthoDB" id="21204at2759"/>
<keyword evidence="5" id="KW-0862">Zinc</keyword>
<evidence type="ECO:0000256" key="9">
    <source>
        <dbReference type="SAM" id="MobiDB-lite"/>
    </source>
</evidence>
<organism evidence="12 13">
    <name type="scientific">Polychaeton citri CBS 116435</name>
    <dbReference type="NCBI Taxonomy" id="1314669"/>
    <lineage>
        <taxon>Eukaryota</taxon>
        <taxon>Fungi</taxon>
        <taxon>Dikarya</taxon>
        <taxon>Ascomycota</taxon>
        <taxon>Pezizomycotina</taxon>
        <taxon>Dothideomycetes</taxon>
        <taxon>Dothideomycetidae</taxon>
        <taxon>Capnodiales</taxon>
        <taxon>Capnodiaceae</taxon>
        <taxon>Polychaeton</taxon>
    </lineage>
</organism>
<accession>A0A9P4Q8W1</accession>
<keyword evidence="4 8" id="KW-0863">Zinc-finger</keyword>
<protein>
    <recommendedName>
        <fullName evidence="11">RING-type domain-containing protein</fullName>
    </recommendedName>
</protein>
<dbReference type="InterPro" id="IPR001841">
    <property type="entry name" value="Znf_RING"/>
</dbReference>
<proteinExistence type="predicted"/>
<reference evidence="12" key="1">
    <citation type="journal article" date="2020" name="Stud. Mycol.">
        <title>101 Dothideomycetes genomes: a test case for predicting lifestyles and emergence of pathogens.</title>
        <authorList>
            <person name="Haridas S."/>
            <person name="Albert R."/>
            <person name="Binder M."/>
            <person name="Bloem J."/>
            <person name="Labutti K."/>
            <person name="Salamov A."/>
            <person name="Andreopoulos B."/>
            <person name="Baker S."/>
            <person name="Barry K."/>
            <person name="Bills G."/>
            <person name="Bluhm B."/>
            <person name="Cannon C."/>
            <person name="Castanera R."/>
            <person name="Culley D."/>
            <person name="Daum C."/>
            <person name="Ezra D."/>
            <person name="Gonzalez J."/>
            <person name="Henrissat B."/>
            <person name="Kuo A."/>
            <person name="Liang C."/>
            <person name="Lipzen A."/>
            <person name="Lutzoni F."/>
            <person name="Magnuson J."/>
            <person name="Mondo S."/>
            <person name="Nolan M."/>
            <person name="Ohm R."/>
            <person name="Pangilinan J."/>
            <person name="Park H.-J."/>
            <person name="Ramirez L."/>
            <person name="Alfaro M."/>
            <person name="Sun H."/>
            <person name="Tritt A."/>
            <person name="Yoshinaga Y."/>
            <person name="Zwiers L.-H."/>
            <person name="Turgeon B."/>
            <person name="Goodwin S."/>
            <person name="Spatafora J."/>
            <person name="Crous P."/>
            <person name="Grigoriev I."/>
        </authorList>
    </citation>
    <scope>NUCLEOTIDE SEQUENCE</scope>
    <source>
        <strain evidence="12">CBS 116435</strain>
    </source>
</reference>
<evidence type="ECO:0000256" key="1">
    <source>
        <dbReference type="ARBA" id="ARBA00004370"/>
    </source>
</evidence>
<dbReference type="AlphaFoldDB" id="A0A9P4Q8W1"/>
<gene>
    <name evidence="12" type="ORF">K431DRAFT_338834</name>
</gene>
<feature type="transmembrane region" description="Helical" evidence="10">
    <location>
        <begin position="219"/>
        <end position="244"/>
    </location>
</feature>
<evidence type="ECO:0000313" key="13">
    <source>
        <dbReference type="Proteomes" id="UP000799441"/>
    </source>
</evidence>
<keyword evidence="2 10" id="KW-0812">Transmembrane</keyword>
<feature type="compositionally biased region" description="Low complexity" evidence="9">
    <location>
        <begin position="457"/>
        <end position="468"/>
    </location>
</feature>
<feature type="domain" description="RING-type" evidence="11">
    <location>
        <begin position="341"/>
        <end position="403"/>
    </location>
</feature>
<comment type="caution">
    <text evidence="12">The sequence shown here is derived from an EMBL/GenBank/DDBJ whole genome shotgun (WGS) entry which is preliminary data.</text>
</comment>
<feature type="region of interest" description="Disordered" evidence="9">
    <location>
        <begin position="513"/>
        <end position="536"/>
    </location>
</feature>
<evidence type="ECO:0000259" key="11">
    <source>
        <dbReference type="PROSITE" id="PS50089"/>
    </source>
</evidence>
<dbReference type="PROSITE" id="PS50089">
    <property type="entry name" value="ZF_RING_2"/>
    <property type="match status" value="1"/>
</dbReference>
<feature type="compositionally biased region" description="Polar residues" evidence="9">
    <location>
        <begin position="513"/>
        <end position="534"/>
    </location>
</feature>
<feature type="region of interest" description="Disordered" evidence="9">
    <location>
        <begin position="290"/>
        <end position="332"/>
    </location>
</feature>
<evidence type="ECO:0000256" key="2">
    <source>
        <dbReference type="ARBA" id="ARBA00022692"/>
    </source>
</evidence>
<dbReference type="PANTHER" id="PTHR46539:SF1">
    <property type="entry name" value="E3 UBIQUITIN-PROTEIN LIGASE ATL42"/>
    <property type="match status" value="1"/>
</dbReference>
<keyword evidence="13" id="KW-1185">Reference proteome</keyword>
<sequence length="581" mass="63741">MSAQSITAFPVIIPNVPPSPENTDIFQQPVPPDFSAYHNTFDDISTLSTNTVSQGDTIRGVLYTPDFPPHDVCINATGGYIPVNATRKANIPEYVDQFIAIAPWVSPGCTLEYLKTAGQDTASAFIFFLPGTGSTDPPMPNDVAWTLGDGESWKRNSQFPVYAMSESAASILLGAMSLYHGNMTDVPWGHNLTEEYDSRYYVRMSMLITTGSRDHIPSLWVFLLIVLAILLAIIGATSVSMHWLQRRRRQTLRQRVVEGEVDLEALGIKRLTVPQNLLDQMPLYTYGTSTPVGSSKSGASATEKSAVVAEVRPASPPPSGRPSPAMRAHSYRPTAAQQPTCAICLDDFVAPSGTSTSTSSTEIETETTTPGTTVRELPCRHIFHPECVDAFLRESSSLCPLCKKTVLPQGYCPRNITNAMVRRERILRRMRERMDGGDDGHLSDDEEDSDQTSPQQRSSTLPLSSLTGRLRSSTRTFSGFSGFSDRRISSAPPVIGTEMTTVTTPAAVATSLSRGQADQQQSSRVIQPSSNPTRRNWARRRAEAMLGNSRLRAPLDPEAEEARAIPRWRKAVQGVFPGFRR</sequence>
<dbReference type="Proteomes" id="UP000799441">
    <property type="component" value="Unassembled WGS sequence"/>
</dbReference>
<keyword evidence="6 10" id="KW-1133">Transmembrane helix</keyword>
<dbReference type="GO" id="GO:0016020">
    <property type="term" value="C:membrane"/>
    <property type="evidence" value="ECO:0007669"/>
    <property type="project" value="UniProtKB-SubCell"/>
</dbReference>
<feature type="region of interest" description="Disordered" evidence="9">
    <location>
        <begin position="433"/>
        <end position="468"/>
    </location>
</feature>
<dbReference type="PANTHER" id="PTHR46539">
    <property type="entry name" value="E3 UBIQUITIN-PROTEIN LIGASE ATL42"/>
    <property type="match status" value="1"/>
</dbReference>
<evidence type="ECO:0000256" key="5">
    <source>
        <dbReference type="ARBA" id="ARBA00022833"/>
    </source>
</evidence>
<feature type="compositionally biased region" description="Polar residues" evidence="9">
    <location>
        <begin position="290"/>
        <end position="303"/>
    </location>
</feature>
<keyword evidence="7 10" id="KW-0472">Membrane</keyword>